<feature type="chain" id="PRO_5020807200" evidence="1">
    <location>
        <begin position="31"/>
        <end position="61"/>
    </location>
</feature>
<comment type="caution">
    <text evidence="2">The sequence shown here is derived from an EMBL/GenBank/DDBJ whole genome shotgun (WGS) entry which is preliminary data.</text>
</comment>
<feature type="signal peptide" evidence="1">
    <location>
        <begin position="1"/>
        <end position="30"/>
    </location>
</feature>
<evidence type="ECO:0000256" key="1">
    <source>
        <dbReference type="SAM" id="SignalP"/>
    </source>
</evidence>
<dbReference type="Proteomes" id="UP000305792">
    <property type="component" value="Unassembled WGS sequence"/>
</dbReference>
<name>A0A4S8PBI7_9ACTN</name>
<dbReference type="AlphaFoldDB" id="A0A4S8PBI7"/>
<keyword evidence="3" id="KW-1185">Reference proteome</keyword>
<dbReference type="RefSeq" id="WP_136530455.1">
    <property type="nucleotide sequence ID" value="NZ_STGX01000010.1"/>
</dbReference>
<evidence type="ECO:0000313" key="3">
    <source>
        <dbReference type="Proteomes" id="UP000305792"/>
    </source>
</evidence>
<evidence type="ECO:0000313" key="2">
    <source>
        <dbReference type="EMBL" id="THV27650.1"/>
    </source>
</evidence>
<proteinExistence type="predicted"/>
<gene>
    <name evidence="2" type="ORF">E9998_14745</name>
</gene>
<sequence>MKPVRLFKRLGAIAATGLIALGIIAGTASAAAAGGVSGEINSASAPSEPVVYSTSVSGEIN</sequence>
<dbReference type="EMBL" id="STGX01000010">
    <property type="protein sequence ID" value="THV27650.1"/>
    <property type="molecule type" value="Genomic_DNA"/>
</dbReference>
<reference evidence="2 3" key="1">
    <citation type="journal article" date="2018" name="Int. J. Syst. Evol. Microbiol.">
        <title>Glycomyces paridis sp. nov., isolated from the medicinal plant Paris polyphylla.</title>
        <authorList>
            <person name="Fang X.M."/>
            <person name="Bai J.L."/>
            <person name="Su J."/>
            <person name="Zhao L.L."/>
            <person name="Liu H.Y."/>
            <person name="Ma B.P."/>
            <person name="Zhang Y.Q."/>
            <person name="Yu L.Y."/>
        </authorList>
    </citation>
    <scope>NUCLEOTIDE SEQUENCE [LARGE SCALE GENOMIC DNA]</scope>
    <source>
        <strain evidence="2 3">CPCC 204357</strain>
    </source>
</reference>
<keyword evidence="1" id="KW-0732">Signal</keyword>
<protein>
    <submittedName>
        <fullName evidence="2">Uncharacterized protein</fullName>
    </submittedName>
</protein>
<organism evidence="2 3">
    <name type="scientific">Glycomyces paridis</name>
    <dbReference type="NCBI Taxonomy" id="2126555"/>
    <lineage>
        <taxon>Bacteria</taxon>
        <taxon>Bacillati</taxon>
        <taxon>Actinomycetota</taxon>
        <taxon>Actinomycetes</taxon>
        <taxon>Glycomycetales</taxon>
        <taxon>Glycomycetaceae</taxon>
        <taxon>Glycomyces</taxon>
    </lineage>
</organism>
<accession>A0A4S8PBI7</accession>